<proteinExistence type="inferred from homology"/>
<keyword evidence="6" id="KW-1185">Reference proteome</keyword>
<keyword evidence="3" id="KW-0238">DNA-binding</keyword>
<reference evidence="6" key="1">
    <citation type="journal article" date="2019" name="Int. J. Syst. Evol. Microbiol.">
        <title>The Global Catalogue of Microorganisms (GCM) 10K type strain sequencing project: providing services to taxonomists for standard genome sequencing and annotation.</title>
        <authorList>
            <consortium name="The Broad Institute Genomics Platform"/>
            <consortium name="The Broad Institute Genome Sequencing Center for Infectious Disease"/>
            <person name="Wu L."/>
            <person name="Ma J."/>
        </authorList>
    </citation>
    <scope>NUCLEOTIDE SEQUENCE [LARGE SCALE GENOMIC DNA]</scope>
    <source>
        <strain evidence="6">NBRC 15640</strain>
    </source>
</reference>
<comment type="caution">
    <text evidence="5">The sequence shown here is derived from an EMBL/GenBank/DDBJ whole genome shotgun (WGS) entry which is preliminary data.</text>
</comment>
<evidence type="ECO:0000313" key="6">
    <source>
        <dbReference type="Proteomes" id="UP001156690"/>
    </source>
</evidence>
<dbReference type="PANTHER" id="PTHR30408">
    <property type="entry name" value="TYPE-1 RESTRICTION ENZYME ECOKI SPECIFICITY PROTEIN"/>
    <property type="match status" value="1"/>
</dbReference>
<evidence type="ECO:0000256" key="1">
    <source>
        <dbReference type="ARBA" id="ARBA00010923"/>
    </source>
</evidence>
<protein>
    <recommendedName>
        <fullName evidence="4">Type I restriction modification DNA specificity domain-containing protein</fullName>
    </recommendedName>
</protein>
<dbReference type="AlphaFoldDB" id="A0AAV5NW14"/>
<evidence type="ECO:0000313" key="5">
    <source>
        <dbReference type="EMBL" id="GLQ74449.1"/>
    </source>
</evidence>
<dbReference type="PANTHER" id="PTHR30408:SF12">
    <property type="entry name" value="TYPE I RESTRICTION ENZYME MJAVIII SPECIFICITY SUBUNIT"/>
    <property type="match status" value="1"/>
</dbReference>
<evidence type="ECO:0000259" key="4">
    <source>
        <dbReference type="Pfam" id="PF01420"/>
    </source>
</evidence>
<dbReference type="Proteomes" id="UP001156690">
    <property type="component" value="Unassembled WGS sequence"/>
</dbReference>
<feature type="domain" description="Type I restriction modification DNA specificity" evidence="4">
    <location>
        <begin position="229"/>
        <end position="407"/>
    </location>
</feature>
<dbReference type="Pfam" id="PF01420">
    <property type="entry name" value="Methylase_S"/>
    <property type="match status" value="2"/>
</dbReference>
<dbReference type="GO" id="GO:0009307">
    <property type="term" value="P:DNA restriction-modification system"/>
    <property type="evidence" value="ECO:0007669"/>
    <property type="project" value="UniProtKB-KW"/>
</dbReference>
<dbReference type="CDD" id="cd17256">
    <property type="entry name" value="RMtype1_S_EcoJA65PI-TRD1-CR1_like"/>
    <property type="match status" value="1"/>
</dbReference>
<feature type="domain" description="Type I restriction modification DNA specificity" evidence="4">
    <location>
        <begin position="44"/>
        <end position="173"/>
    </location>
</feature>
<evidence type="ECO:0000256" key="2">
    <source>
        <dbReference type="ARBA" id="ARBA00022747"/>
    </source>
</evidence>
<dbReference type="Gene3D" id="3.90.220.20">
    <property type="entry name" value="DNA methylase specificity domains"/>
    <property type="match status" value="2"/>
</dbReference>
<dbReference type="RefSeq" id="WP_126609648.1">
    <property type="nucleotide sequence ID" value="NZ_AP025144.1"/>
</dbReference>
<dbReference type="GO" id="GO:0003677">
    <property type="term" value="F:DNA binding"/>
    <property type="evidence" value="ECO:0007669"/>
    <property type="project" value="UniProtKB-KW"/>
</dbReference>
<keyword evidence="2" id="KW-0680">Restriction system</keyword>
<gene>
    <name evidence="5" type="ORF">GCM10007932_38100</name>
</gene>
<name>A0AAV5NW14_9VIBR</name>
<dbReference type="SUPFAM" id="SSF116734">
    <property type="entry name" value="DNA methylase specificity domain"/>
    <property type="match status" value="2"/>
</dbReference>
<comment type="similarity">
    <text evidence="1">Belongs to the type-I restriction system S methylase family.</text>
</comment>
<organism evidence="5 6">
    <name type="scientific">Vibrio penaeicida</name>
    <dbReference type="NCBI Taxonomy" id="104609"/>
    <lineage>
        <taxon>Bacteria</taxon>
        <taxon>Pseudomonadati</taxon>
        <taxon>Pseudomonadota</taxon>
        <taxon>Gammaproteobacteria</taxon>
        <taxon>Vibrionales</taxon>
        <taxon>Vibrionaceae</taxon>
        <taxon>Vibrio</taxon>
    </lineage>
</organism>
<dbReference type="InterPro" id="IPR052021">
    <property type="entry name" value="Type-I_RS_S_subunit"/>
</dbReference>
<sequence>MRSNYKKLGQFIRVVDTRNKENRKDNLLGVSTQKVFIDSVANTVGTDFKKYKIVKKHQFTYVPDTSRRGDKMGIAMLESLDQALVSQAYTVFEVKDSNQLDPEYLMMWFRRPEFDRYARFKSHGSVREIFDWQEMCDVELPIPSIEKQREIVREYNVVNDRIALNEQLTQKLEDTAQAIYKQWFVDFEFPISKEYAESIGKSELEGKPYKSFGGEMRYCALLEKEIPQVWNSHSLKELALIKGGKRLPKGKELVSEKTAHPYIKVADLGNKKFCVLGKKFEYLEKDVQAQISRYTVKKDDLVISIVGTIGITKVIDGSLDGANLTENCVKIVELEKVTTSFLYHFLMSNEGKNQLDERVVGAVQAKLPIYNIETFKLAVPPQEVMSIFQDNVVKIDTYIQQKQNEIARLVELKEMLLSSVSKV</sequence>
<dbReference type="InterPro" id="IPR000055">
    <property type="entry name" value="Restrct_endonuc_typeI_TRD"/>
</dbReference>
<accession>A0AAV5NW14</accession>
<dbReference type="EMBL" id="BSNX01000056">
    <property type="protein sequence ID" value="GLQ74449.1"/>
    <property type="molecule type" value="Genomic_DNA"/>
</dbReference>
<evidence type="ECO:0000256" key="3">
    <source>
        <dbReference type="ARBA" id="ARBA00023125"/>
    </source>
</evidence>
<dbReference type="InterPro" id="IPR044946">
    <property type="entry name" value="Restrct_endonuc_typeI_TRD_sf"/>
</dbReference>